<comment type="similarity">
    <text evidence="1">Belongs to the glycosyl hydrolase 16 family.</text>
</comment>
<evidence type="ECO:0000313" key="4">
    <source>
        <dbReference type="RefSeq" id="XP_047740155.1"/>
    </source>
</evidence>
<dbReference type="Proteomes" id="UP000694843">
    <property type="component" value="Unplaced"/>
</dbReference>
<dbReference type="InterPro" id="IPR050546">
    <property type="entry name" value="Glycosyl_Hydrlase_16"/>
</dbReference>
<name>A0A979FVM0_HYAAZ</name>
<dbReference type="PANTHER" id="PTHR10963:SF55">
    <property type="entry name" value="GLYCOSIDE HYDROLASE FAMILY 16 PROTEIN"/>
    <property type="match status" value="1"/>
</dbReference>
<dbReference type="OrthoDB" id="4781at2759"/>
<dbReference type="PANTHER" id="PTHR10963">
    <property type="entry name" value="GLYCOSYL HYDROLASE-RELATED"/>
    <property type="match status" value="1"/>
</dbReference>
<dbReference type="GO" id="GO:0005975">
    <property type="term" value="P:carbohydrate metabolic process"/>
    <property type="evidence" value="ECO:0007669"/>
    <property type="project" value="InterPro"/>
</dbReference>
<evidence type="ECO:0000256" key="1">
    <source>
        <dbReference type="ARBA" id="ARBA00006865"/>
    </source>
</evidence>
<dbReference type="PROSITE" id="PS51762">
    <property type="entry name" value="GH16_2"/>
    <property type="match status" value="1"/>
</dbReference>
<dbReference type="Gene3D" id="2.60.120.200">
    <property type="match status" value="1"/>
</dbReference>
<evidence type="ECO:0000259" key="2">
    <source>
        <dbReference type="PROSITE" id="PS51762"/>
    </source>
</evidence>
<keyword evidence="3" id="KW-1185">Reference proteome</keyword>
<reference evidence="4" key="1">
    <citation type="submission" date="2025-08" db="UniProtKB">
        <authorList>
            <consortium name="RefSeq"/>
        </authorList>
    </citation>
    <scope>IDENTIFICATION</scope>
    <source>
        <tissue evidence="4">Whole organism</tissue>
    </source>
</reference>
<dbReference type="SUPFAM" id="SSF49899">
    <property type="entry name" value="Concanavalin A-like lectins/glucanases"/>
    <property type="match status" value="1"/>
</dbReference>
<protein>
    <submittedName>
        <fullName evidence="4">Beta-1,3-glucan-binding protein-like</fullName>
    </submittedName>
</protein>
<gene>
    <name evidence="4" type="primary">LOC125179066</name>
</gene>
<proteinExistence type="inferred from homology"/>
<sequence length="228" mass="25568">MVRKFGICHHRDRADATRHKLPRRLSKATSEAEGSVRLFHQPCNAGIWECQPSQIDGGNDDFGGIGNHVAASTLEWGPDNDHKFFLTHATYKTTDGSSFADNFHTWRMEWTPDSATFYLDEKQVLRVDPGTSLWDLSGLANSDLVNPWRDGTKMAPFDTEFYLIVSLAVGGVNGYFPDGLSGSPPKPWSNYTFRPQKGQWLPSWQNGEPGISESAALQVDYIKVWKMS</sequence>
<evidence type="ECO:0000313" key="3">
    <source>
        <dbReference type="Proteomes" id="UP000694843"/>
    </source>
</evidence>
<organism evidence="3 4">
    <name type="scientific">Hyalella azteca</name>
    <name type="common">Amphipod</name>
    <dbReference type="NCBI Taxonomy" id="294128"/>
    <lineage>
        <taxon>Eukaryota</taxon>
        <taxon>Metazoa</taxon>
        <taxon>Ecdysozoa</taxon>
        <taxon>Arthropoda</taxon>
        <taxon>Crustacea</taxon>
        <taxon>Multicrustacea</taxon>
        <taxon>Malacostraca</taxon>
        <taxon>Eumalacostraca</taxon>
        <taxon>Peracarida</taxon>
        <taxon>Amphipoda</taxon>
        <taxon>Senticaudata</taxon>
        <taxon>Talitrida</taxon>
        <taxon>Talitroidea</taxon>
        <taxon>Hyalellidae</taxon>
        <taxon>Hyalella</taxon>
    </lineage>
</organism>
<dbReference type="KEGG" id="hazt:125179066"/>
<accession>A0A979FVM0</accession>
<dbReference type="RefSeq" id="XP_047740155.1">
    <property type="nucleotide sequence ID" value="XM_047884199.1"/>
</dbReference>
<dbReference type="InterPro" id="IPR000757">
    <property type="entry name" value="Beta-glucanase-like"/>
</dbReference>
<dbReference type="GeneID" id="125179066"/>
<dbReference type="AlphaFoldDB" id="A0A979FVM0"/>
<dbReference type="GO" id="GO:0004553">
    <property type="term" value="F:hydrolase activity, hydrolyzing O-glycosyl compounds"/>
    <property type="evidence" value="ECO:0007669"/>
    <property type="project" value="InterPro"/>
</dbReference>
<feature type="domain" description="GH16" evidence="2">
    <location>
        <begin position="1"/>
        <end position="228"/>
    </location>
</feature>
<dbReference type="InterPro" id="IPR013320">
    <property type="entry name" value="ConA-like_dom_sf"/>
</dbReference>